<dbReference type="Proteomes" id="UP000298347">
    <property type="component" value="Unassembled WGS sequence"/>
</dbReference>
<dbReference type="AlphaFoldDB" id="A0A4Z0GIY2"/>
<protein>
    <submittedName>
        <fullName evidence="1">Uncharacterized protein</fullName>
    </submittedName>
</protein>
<name>A0A4Z0GIY2_9BACL</name>
<evidence type="ECO:0000313" key="2">
    <source>
        <dbReference type="Proteomes" id="UP000298347"/>
    </source>
</evidence>
<gene>
    <name evidence="1" type="ORF">E4665_17200</name>
</gene>
<dbReference type="OrthoDB" id="2989760at2"/>
<evidence type="ECO:0000313" key="1">
    <source>
        <dbReference type="EMBL" id="TGA95894.1"/>
    </source>
</evidence>
<accession>A0A4Z0GIY2</accession>
<keyword evidence="2" id="KW-1185">Reference proteome</keyword>
<proteinExistence type="predicted"/>
<reference evidence="1 2" key="1">
    <citation type="journal article" date="2015" name="Int. J. Syst. Evol. Microbiol.">
        <title>Sporolactobacillus shoreae sp. nov. and Sporolactobacillus spathodeae sp. nov., two spore-forming lactic acid bacteria isolated from tree barks in Thailand.</title>
        <authorList>
            <person name="Thamacharoensuk T."/>
            <person name="Kitahara M."/>
            <person name="Ohkuma M."/>
            <person name="Thongchul N."/>
            <person name="Tanasupawat S."/>
        </authorList>
    </citation>
    <scope>NUCLEOTIDE SEQUENCE [LARGE SCALE GENOMIC DNA]</scope>
    <source>
        <strain evidence="1 2">BK92</strain>
    </source>
</reference>
<organism evidence="1 2">
    <name type="scientific">Sporolactobacillus shoreae</name>
    <dbReference type="NCBI Taxonomy" id="1465501"/>
    <lineage>
        <taxon>Bacteria</taxon>
        <taxon>Bacillati</taxon>
        <taxon>Bacillota</taxon>
        <taxon>Bacilli</taxon>
        <taxon>Bacillales</taxon>
        <taxon>Sporolactobacillaceae</taxon>
        <taxon>Sporolactobacillus</taxon>
    </lineage>
</organism>
<sequence>MPVNPLLHGDIIFNAKPDAVPYNYRISYKVSQICLIMRICSFQGSCSLIKLHMISAALCTRNNMDKLLKFANEELSNSPIVRFDPSVNKALTFSVAYGFIMQQKSGNYKLTDKGRNLTDQIQAVDDLMISEKIDLSRLSKKLSEKKIQELTEIWRFNNAED</sequence>
<dbReference type="EMBL" id="SRJD01000035">
    <property type="protein sequence ID" value="TGA95894.1"/>
    <property type="molecule type" value="Genomic_DNA"/>
</dbReference>
<dbReference type="RefSeq" id="WP_135350034.1">
    <property type="nucleotide sequence ID" value="NZ_SRJD01000035.1"/>
</dbReference>
<comment type="caution">
    <text evidence="1">The sequence shown here is derived from an EMBL/GenBank/DDBJ whole genome shotgun (WGS) entry which is preliminary data.</text>
</comment>